<dbReference type="EMBL" id="AM285320">
    <property type="protein sequence ID" value="CAK99702.1"/>
    <property type="molecule type" value="Genomic_DNA"/>
</dbReference>
<sequence length="142" mass="17033">MNIKVLIKIQKFDLSIPTFYWNFISHKNLKSLYGNAIEFYDYKNNTTLFYPNVEKKTDINWFFNKIKSFDQPNDNDSLLRAAQTNRFSPVVNYAILQVNEMKKLIQSEKWFHSKNPNWDPKNYRIQLYTLIIEINGDIINIL</sequence>
<organism evidence="1">
    <name type="scientific">Spiroplasma citri</name>
    <dbReference type="NCBI Taxonomy" id="2133"/>
    <lineage>
        <taxon>Bacteria</taxon>
        <taxon>Bacillati</taxon>
        <taxon>Mycoplasmatota</taxon>
        <taxon>Mollicutes</taxon>
        <taxon>Entomoplasmatales</taxon>
        <taxon>Spiroplasmataceae</taxon>
        <taxon>Spiroplasma</taxon>
    </lineage>
</organism>
<gene>
    <name evidence="1" type="ORF">SPICI19_052</name>
</gene>
<name>Q14LC8_SPICI</name>
<evidence type="ECO:0000313" key="1">
    <source>
        <dbReference type="EMBL" id="CAK99702.1"/>
    </source>
</evidence>
<proteinExistence type="predicted"/>
<protein>
    <submittedName>
        <fullName evidence="1">Uncharacterized protein</fullName>
    </submittedName>
</protein>
<dbReference type="AlphaFoldDB" id="Q14LC8"/>
<accession>Q14LC8</accession>
<reference evidence="1" key="1">
    <citation type="journal article" date="2010" name="Appl. Environ. Microbiol.">
        <title>Partial chromosome sequence of Spiroplasma citri reveals extensive viral invasion and important gene decay.</title>
        <authorList>
            <person name="Carle P."/>
            <person name="Saillard C."/>
            <person name="Carrere N."/>
            <person name="Carrere S."/>
            <person name="Duret S."/>
            <person name="Eveillard S."/>
            <person name="Gaurivaud P."/>
            <person name="Gourgues G."/>
            <person name="Gouzy J."/>
            <person name="Salar P."/>
            <person name="Verdin E."/>
            <person name="Breton M."/>
            <person name="Blanchard A."/>
            <person name="Laigret F."/>
            <person name="Bove J.M."/>
            <person name="Renaudin J."/>
            <person name="Foissac X."/>
        </authorList>
    </citation>
    <scope>NUCLEOTIDE SEQUENCE</scope>
    <source>
        <strain evidence="1">GII3-3X</strain>
    </source>
</reference>